<gene>
    <name evidence="1" type="ORF">MAR_015756</name>
</gene>
<dbReference type="EMBL" id="CP111023">
    <property type="protein sequence ID" value="WAR21782.1"/>
    <property type="molecule type" value="Genomic_DNA"/>
</dbReference>
<protein>
    <submittedName>
        <fullName evidence="1">Uncharacterized protein</fullName>
    </submittedName>
</protein>
<dbReference type="Proteomes" id="UP001164746">
    <property type="component" value="Chromosome 12"/>
</dbReference>
<evidence type="ECO:0000313" key="1">
    <source>
        <dbReference type="EMBL" id="WAR21782.1"/>
    </source>
</evidence>
<keyword evidence="2" id="KW-1185">Reference proteome</keyword>
<reference evidence="1" key="1">
    <citation type="submission" date="2022-11" db="EMBL/GenBank/DDBJ databases">
        <title>Centuries of genome instability and evolution in soft-shell clam transmissible cancer (bioRxiv).</title>
        <authorList>
            <person name="Hart S.F.M."/>
            <person name="Yonemitsu M.A."/>
            <person name="Giersch R.M."/>
            <person name="Beal B.F."/>
            <person name="Arriagada G."/>
            <person name="Davis B.W."/>
            <person name="Ostrander E.A."/>
            <person name="Goff S.P."/>
            <person name="Metzger M.J."/>
        </authorList>
    </citation>
    <scope>NUCLEOTIDE SEQUENCE</scope>
    <source>
        <strain evidence="1">MELC-2E11</strain>
        <tissue evidence="1">Siphon/mantle</tissue>
    </source>
</reference>
<accession>A0ABY7FJN6</accession>
<evidence type="ECO:0000313" key="2">
    <source>
        <dbReference type="Proteomes" id="UP001164746"/>
    </source>
</evidence>
<sequence length="134" mass="15086">MKQALSDLNELLAVKTTEHVLFSITFLFKSEPTIPVAFVMHEKKDQKFHERLLQVIIEKCPNLSVAGHRGQSVAGHQLPSENGRQVTCDFVINVTRDESEDGRQVTCDLVINVTCDEFEDGRQQDTNDASEDGR</sequence>
<name>A0ABY7FJN6_MYAAR</name>
<organism evidence="1 2">
    <name type="scientific">Mya arenaria</name>
    <name type="common">Soft-shell clam</name>
    <dbReference type="NCBI Taxonomy" id="6604"/>
    <lineage>
        <taxon>Eukaryota</taxon>
        <taxon>Metazoa</taxon>
        <taxon>Spiralia</taxon>
        <taxon>Lophotrochozoa</taxon>
        <taxon>Mollusca</taxon>
        <taxon>Bivalvia</taxon>
        <taxon>Autobranchia</taxon>
        <taxon>Heteroconchia</taxon>
        <taxon>Euheterodonta</taxon>
        <taxon>Imparidentia</taxon>
        <taxon>Neoheterodontei</taxon>
        <taxon>Myida</taxon>
        <taxon>Myoidea</taxon>
        <taxon>Myidae</taxon>
        <taxon>Mya</taxon>
    </lineage>
</organism>
<proteinExistence type="predicted"/>